<feature type="domain" description="Glycosyltransferase 2-like" evidence="1">
    <location>
        <begin position="3"/>
        <end position="139"/>
    </location>
</feature>
<protein>
    <recommendedName>
        <fullName evidence="1">Glycosyltransferase 2-like domain-containing protein</fullName>
    </recommendedName>
</protein>
<dbReference type="Pfam" id="PF00535">
    <property type="entry name" value="Glycos_transf_2"/>
    <property type="match status" value="1"/>
</dbReference>
<organism evidence="2">
    <name type="scientific">marine sediment metagenome</name>
    <dbReference type="NCBI Taxonomy" id="412755"/>
    <lineage>
        <taxon>unclassified sequences</taxon>
        <taxon>metagenomes</taxon>
        <taxon>ecological metagenomes</taxon>
    </lineage>
</organism>
<evidence type="ECO:0000313" key="2">
    <source>
        <dbReference type="EMBL" id="GAI24682.1"/>
    </source>
</evidence>
<proteinExistence type="predicted"/>
<dbReference type="InterPro" id="IPR029044">
    <property type="entry name" value="Nucleotide-diphossugar_trans"/>
</dbReference>
<dbReference type="AlphaFoldDB" id="X1LZ82"/>
<gene>
    <name evidence="2" type="ORF">S06H3_31839</name>
</gene>
<dbReference type="EMBL" id="BARV01018877">
    <property type="protein sequence ID" value="GAI24682.1"/>
    <property type="molecule type" value="Genomic_DNA"/>
</dbReference>
<accession>X1LZ82</accession>
<sequence length="187" mass="21081">MVSVIIPVFNSERCIGRAIESVLSQTFSDYEIIVVDDGSTDGTADAVKKFGDKVKYVYQQNAGPARARNAGLKIASGQWIAFLDADDEWLPDKLRQQVELLDGNRDLRWCSTNRYQADERRKALVGNKAAITKALKGREYFPNYFTAAMAGKCPIVTSAIVVRKDVFDELGDFDPQYLRGQDIDMWW</sequence>
<dbReference type="PANTHER" id="PTHR43685:SF2">
    <property type="entry name" value="GLYCOSYLTRANSFERASE 2-LIKE DOMAIN-CONTAINING PROTEIN"/>
    <property type="match status" value="1"/>
</dbReference>
<reference evidence="2" key="1">
    <citation type="journal article" date="2014" name="Front. Microbiol.">
        <title>High frequency of phylogenetically diverse reductive dehalogenase-homologous genes in deep subseafloor sedimentary metagenomes.</title>
        <authorList>
            <person name="Kawai M."/>
            <person name="Futagami T."/>
            <person name="Toyoda A."/>
            <person name="Takaki Y."/>
            <person name="Nishi S."/>
            <person name="Hori S."/>
            <person name="Arai W."/>
            <person name="Tsubouchi T."/>
            <person name="Morono Y."/>
            <person name="Uchiyama I."/>
            <person name="Ito T."/>
            <person name="Fujiyama A."/>
            <person name="Inagaki F."/>
            <person name="Takami H."/>
        </authorList>
    </citation>
    <scope>NUCLEOTIDE SEQUENCE</scope>
    <source>
        <strain evidence="2">Expedition CK06-06</strain>
    </source>
</reference>
<dbReference type="SUPFAM" id="SSF53448">
    <property type="entry name" value="Nucleotide-diphospho-sugar transferases"/>
    <property type="match status" value="1"/>
</dbReference>
<feature type="non-terminal residue" evidence="2">
    <location>
        <position position="187"/>
    </location>
</feature>
<dbReference type="PANTHER" id="PTHR43685">
    <property type="entry name" value="GLYCOSYLTRANSFERASE"/>
    <property type="match status" value="1"/>
</dbReference>
<dbReference type="InterPro" id="IPR001173">
    <property type="entry name" value="Glyco_trans_2-like"/>
</dbReference>
<evidence type="ECO:0000259" key="1">
    <source>
        <dbReference type="Pfam" id="PF00535"/>
    </source>
</evidence>
<comment type="caution">
    <text evidence="2">The sequence shown here is derived from an EMBL/GenBank/DDBJ whole genome shotgun (WGS) entry which is preliminary data.</text>
</comment>
<name>X1LZ82_9ZZZZ</name>
<dbReference type="CDD" id="cd00761">
    <property type="entry name" value="Glyco_tranf_GTA_type"/>
    <property type="match status" value="1"/>
</dbReference>
<dbReference type="InterPro" id="IPR050834">
    <property type="entry name" value="Glycosyltransf_2"/>
</dbReference>
<dbReference type="Gene3D" id="3.90.550.10">
    <property type="entry name" value="Spore Coat Polysaccharide Biosynthesis Protein SpsA, Chain A"/>
    <property type="match status" value="1"/>
</dbReference>